<name>A0A319BEJ3_ASPVC</name>
<dbReference type="RefSeq" id="XP_025564343.1">
    <property type="nucleotide sequence ID" value="XM_025702924.1"/>
</dbReference>
<protein>
    <submittedName>
        <fullName evidence="2">Uncharacterized protein</fullName>
    </submittedName>
</protein>
<dbReference type="GeneID" id="37207516"/>
<accession>A0A319BEJ3</accession>
<sequence>PLVLSSARLKEPSQGNDLRGSPASCRVFVHDGPVVYIHSEPSLASILNYLFRFFQACSCRSHLVLLGWDVASTMIQGGCIARDCLVRESSPDVGSTAQPNADNPPAVRAPTQMNRTGHQMNGAINISHRSDPEQLIPAEGAHMAYSRANRSSLQFVKPVQSHTRIPPTHGLPESGTDRVSLGLADR</sequence>
<keyword evidence="3" id="KW-1185">Reference proteome</keyword>
<feature type="non-terminal residue" evidence="2">
    <location>
        <position position="1"/>
    </location>
</feature>
<dbReference type="EMBL" id="KZ821620">
    <property type="protein sequence ID" value="PYH70549.1"/>
    <property type="molecule type" value="Genomic_DNA"/>
</dbReference>
<reference evidence="2" key="1">
    <citation type="submission" date="2016-12" db="EMBL/GenBank/DDBJ databases">
        <title>The genomes of Aspergillus section Nigri reveals drivers in fungal speciation.</title>
        <authorList>
            <consortium name="DOE Joint Genome Institute"/>
            <person name="Vesth T.C."/>
            <person name="Nybo J."/>
            <person name="Theobald S."/>
            <person name="Brandl J."/>
            <person name="Frisvad J.C."/>
            <person name="Nielsen K.F."/>
            <person name="Lyhne E.K."/>
            <person name="Kogle M.E."/>
            <person name="Kuo A."/>
            <person name="Riley R."/>
            <person name="Clum A."/>
            <person name="Nolan M."/>
            <person name="Lipzen A."/>
            <person name="Salamov A."/>
            <person name="Henrissat B."/>
            <person name="Wiebenga A."/>
            <person name="De Vries R.P."/>
            <person name="Grigoriev I.V."/>
            <person name="Mortensen U.H."/>
            <person name="Andersen M.R."/>
            <person name="Baker S.E."/>
        </authorList>
    </citation>
    <scope>NUCLEOTIDE SEQUENCE [LARGE SCALE GENOMIC DNA]</scope>
    <source>
        <strain evidence="2">CBS 113365</strain>
    </source>
</reference>
<evidence type="ECO:0000256" key="1">
    <source>
        <dbReference type="SAM" id="MobiDB-lite"/>
    </source>
</evidence>
<evidence type="ECO:0000313" key="3">
    <source>
        <dbReference type="Proteomes" id="UP000248405"/>
    </source>
</evidence>
<dbReference type="Proteomes" id="UP000248405">
    <property type="component" value="Unassembled WGS sequence"/>
</dbReference>
<gene>
    <name evidence="2" type="ORF">BO88DRAFT_337053</name>
</gene>
<feature type="region of interest" description="Disordered" evidence="1">
    <location>
        <begin position="158"/>
        <end position="186"/>
    </location>
</feature>
<proteinExistence type="predicted"/>
<evidence type="ECO:0000313" key="2">
    <source>
        <dbReference type="EMBL" id="PYH70549.1"/>
    </source>
</evidence>
<organism evidence="2 3">
    <name type="scientific">Aspergillus vadensis (strain CBS 113365 / IMI 142717 / IBT 24658)</name>
    <dbReference type="NCBI Taxonomy" id="1448311"/>
    <lineage>
        <taxon>Eukaryota</taxon>
        <taxon>Fungi</taxon>
        <taxon>Dikarya</taxon>
        <taxon>Ascomycota</taxon>
        <taxon>Pezizomycotina</taxon>
        <taxon>Eurotiomycetes</taxon>
        <taxon>Eurotiomycetidae</taxon>
        <taxon>Eurotiales</taxon>
        <taxon>Aspergillaceae</taxon>
        <taxon>Aspergillus</taxon>
        <taxon>Aspergillus subgen. Circumdati</taxon>
    </lineage>
</organism>
<dbReference type="OrthoDB" id="10519334at2759"/>
<dbReference type="AlphaFoldDB" id="A0A319BEJ3"/>